<dbReference type="EMBL" id="NPEX01000001">
    <property type="protein sequence ID" value="RAI46156.1"/>
    <property type="molecule type" value="Genomic_DNA"/>
</dbReference>
<dbReference type="Gene3D" id="3.90.226.10">
    <property type="entry name" value="2-enoyl-CoA Hydratase, Chain A, domain 1"/>
    <property type="match status" value="1"/>
</dbReference>
<dbReference type="InterPro" id="IPR002142">
    <property type="entry name" value="Peptidase_S49"/>
</dbReference>
<keyword evidence="8" id="KW-1185">Reference proteome</keyword>
<evidence type="ECO:0000313" key="8">
    <source>
        <dbReference type="Proteomes" id="UP000249130"/>
    </source>
</evidence>
<dbReference type="SUPFAM" id="SSF52096">
    <property type="entry name" value="ClpP/crotonase"/>
    <property type="match status" value="1"/>
</dbReference>
<comment type="similarity">
    <text evidence="1">Belongs to the peptidase S49 family.</text>
</comment>
<gene>
    <name evidence="7" type="ORF">CH341_00185</name>
</gene>
<organism evidence="7 8">
    <name type="scientific">Rhodoplanes roseus</name>
    <dbReference type="NCBI Taxonomy" id="29409"/>
    <lineage>
        <taxon>Bacteria</taxon>
        <taxon>Pseudomonadati</taxon>
        <taxon>Pseudomonadota</taxon>
        <taxon>Alphaproteobacteria</taxon>
        <taxon>Hyphomicrobiales</taxon>
        <taxon>Nitrobacteraceae</taxon>
        <taxon>Rhodoplanes</taxon>
    </lineage>
</organism>
<dbReference type="OrthoDB" id="266140at2"/>
<dbReference type="Gene3D" id="6.20.330.10">
    <property type="match status" value="1"/>
</dbReference>
<dbReference type="PANTHER" id="PTHR33209:SF1">
    <property type="entry name" value="PEPTIDASE S49 DOMAIN-CONTAINING PROTEIN"/>
    <property type="match status" value="1"/>
</dbReference>
<accession>A0A327L740</accession>
<dbReference type="InterPro" id="IPR029045">
    <property type="entry name" value="ClpP/crotonase-like_dom_sf"/>
</dbReference>
<feature type="compositionally biased region" description="Polar residues" evidence="5">
    <location>
        <begin position="285"/>
        <end position="301"/>
    </location>
</feature>
<comment type="caution">
    <text evidence="7">The sequence shown here is derived from an EMBL/GenBank/DDBJ whole genome shotgun (WGS) entry which is preliminary data.</text>
</comment>
<evidence type="ECO:0000259" key="6">
    <source>
        <dbReference type="Pfam" id="PF01343"/>
    </source>
</evidence>
<dbReference type="Pfam" id="PF01343">
    <property type="entry name" value="Peptidase_S49"/>
    <property type="match status" value="1"/>
</dbReference>
<keyword evidence="2" id="KW-0645">Protease</keyword>
<evidence type="ECO:0000256" key="3">
    <source>
        <dbReference type="ARBA" id="ARBA00022801"/>
    </source>
</evidence>
<protein>
    <submittedName>
        <fullName evidence="7">Phage tail protein</fullName>
    </submittedName>
</protein>
<dbReference type="InterPro" id="IPR033855">
    <property type="entry name" value="Protein_C"/>
</dbReference>
<dbReference type="PANTHER" id="PTHR33209">
    <property type="entry name" value="PROTEASE 4"/>
    <property type="match status" value="1"/>
</dbReference>
<dbReference type="Proteomes" id="UP000249130">
    <property type="component" value="Unassembled WGS sequence"/>
</dbReference>
<name>A0A327L740_9BRAD</name>
<evidence type="ECO:0000256" key="1">
    <source>
        <dbReference type="ARBA" id="ARBA00008683"/>
    </source>
</evidence>
<sequence length="432" mass="44053">MIDLPFVASRVFGTPLLIARGKLEVILAVLAPRFAGTPLAPADGTPDAGPETSITEQNIAVISVTGTLVSRSGYLDAASGLLSYADVGDAIVSALADPSVQGVILDIDSPGGEVGGLFDLVEIIRAAKTNAKKPLWAVANECALSAAYAIASSADRLYVTRTGEVGSIGVVAVHVDESAADTKAGLTWTYVFAGETKIDGNSHQPLSDRARATIQADVDQLYTQLCGIVASNRRVTSEAVRATDAAIYRGEAAIRAGLADRIGTLDLAIAEMAAAVAPLDPPARLTTNLKTKRSTSMATNETEGDRPNANEPHSPGTPAPVAQPLIAEPAPSPIPPPATAPAAASAQADALRAEYADLAALAAQAARLGVAVDAADAMRKGISADDLRRSVLDALAARSEAATIIAAAPSTPVAGDSPIVRRAKQRAAAANV</sequence>
<proteinExistence type="inferred from homology"/>
<feature type="domain" description="Peptidase S49" evidence="6">
    <location>
        <begin position="129"/>
        <end position="275"/>
    </location>
</feature>
<evidence type="ECO:0000313" key="7">
    <source>
        <dbReference type="EMBL" id="RAI46156.1"/>
    </source>
</evidence>
<evidence type="ECO:0000256" key="2">
    <source>
        <dbReference type="ARBA" id="ARBA00022670"/>
    </source>
</evidence>
<feature type="region of interest" description="Disordered" evidence="5">
    <location>
        <begin position="284"/>
        <end position="341"/>
    </location>
</feature>
<dbReference type="RefSeq" id="WP_111417016.1">
    <property type="nucleotide sequence ID" value="NZ_NPEX01000001.1"/>
</dbReference>
<keyword evidence="3" id="KW-0378">Hydrolase</keyword>
<dbReference type="CDD" id="cd07022">
    <property type="entry name" value="S49_Sppa_36K_type"/>
    <property type="match status" value="1"/>
</dbReference>
<dbReference type="GO" id="GO:0006508">
    <property type="term" value="P:proteolysis"/>
    <property type="evidence" value="ECO:0007669"/>
    <property type="project" value="UniProtKB-KW"/>
</dbReference>
<dbReference type="GO" id="GO:0008236">
    <property type="term" value="F:serine-type peptidase activity"/>
    <property type="evidence" value="ECO:0007669"/>
    <property type="project" value="UniProtKB-KW"/>
</dbReference>
<reference evidence="7 8" key="1">
    <citation type="submission" date="2017-07" db="EMBL/GenBank/DDBJ databases">
        <title>Draft Genome Sequences of Select Purple Nonsulfur Bacteria.</title>
        <authorList>
            <person name="Lasarre B."/>
            <person name="Mckinlay J.B."/>
        </authorList>
    </citation>
    <scope>NUCLEOTIDE SEQUENCE [LARGE SCALE GENOMIC DNA]</scope>
    <source>
        <strain evidence="7 8">DSM 5909</strain>
    </source>
</reference>
<evidence type="ECO:0000256" key="4">
    <source>
        <dbReference type="ARBA" id="ARBA00022825"/>
    </source>
</evidence>
<dbReference type="AlphaFoldDB" id="A0A327L740"/>
<evidence type="ECO:0000256" key="5">
    <source>
        <dbReference type="SAM" id="MobiDB-lite"/>
    </source>
</evidence>
<feature type="compositionally biased region" description="Pro residues" evidence="5">
    <location>
        <begin position="330"/>
        <end position="339"/>
    </location>
</feature>
<keyword evidence="4" id="KW-0720">Serine protease</keyword>